<dbReference type="InterPro" id="IPR027038">
    <property type="entry name" value="RanGap"/>
</dbReference>
<evidence type="ECO:0000256" key="3">
    <source>
        <dbReference type="ARBA" id="ARBA00022729"/>
    </source>
</evidence>
<dbReference type="Pfam" id="PF01463">
    <property type="entry name" value="LRRCT"/>
    <property type="match status" value="2"/>
</dbReference>
<dbReference type="CDD" id="cd00116">
    <property type="entry name" value="LRR_RI"/>
    <property type="match status" value="1"/>
</dbReference>
<evidence type="ECO:0000313" key="8">
    <source>
        <dbReference type="EMBL" id="KAJ7425933.1"/>
    </source>
</evidence>
<dbReference type="Gene3D" id="1.25.40.200">
    <property type="entry name" value="Ran-GTPase activating protein 1, C-terminal domain"/>
    <property type="match status" value="1"/>
</dbReference>
<name>A0ABQ9DUA8_9PASS</name>
<dbReference type="EMBL" id="WHWB01032380">
    <property type="protein sequence ID" value="KAJ7425933.1"/>
    <property type="molecule type" value="Genomic_DNA"/>
</dbReference>
<dbReference type="Pfam" id="PF13516">
    <property type="entry name" value="LRR_6"/>
    <property type="match status" value="3"/>
</dbReference>
<dbReference type="SUPFAM" id="SSF52047">
    <property type="entry name" value="RNI-like"/>
    <property type="match status" value="1"/>
</dbReference>
<feature type="domain" description="LRRNT" evidence="6">
    <location>
        <begin position="651"/>
        <end position="685"/>
    </location>
</feature>
<evidence type="ECO:0000259" key="6">
    <source>
        <dbReference type="SMART" id="SM00013"/>
    </source>
</evidence>
<comment type="caution">
    <text evidence="8">The sequence shown here is derived from an EMBL/GenBank/DDBJ whole genome shotgun (WGS) entry which is preliminary data.</text>
</comment>
<dbReference type="InterPro" id="IPR009109">
    <property type="entry name" value="Ran_GTPase_activating_1_C"/>
</dbReference>
<dbReference type="InterPro" id="IPR036720">
    <property type="entry name" value="RanGAP1_C_sf"/>
</dbReference>
<dbReference type="SMART" id="SM00013">
    <property type="entry name" value="LRRNT"/>
    <property type="match status" value="2"/>
</dbReference>
<dbReference type="Pfam" id="PF07834">
    <property type="entry name" value="RanGAP1_C"/>
    <property type="match status" value="1"/>
</dbReference>
<proteinExistence type="predicted"/>
<keyword evidence="3" id="KW-0732">Signal</keyword>
<feature type="domain" description="LRRCT" evidence="7">
    <location>
        <begin position="1279"/>
        <end position="1325"/>
    </location>
</feature>
<dbReference type="Proteomes" id="UP001145742">
    <property type="component" value="Unassembled WGS sequence"/>
</dbReference>
<dbReference type="SUPFAM" id="SSF69099">
    <property type="entry name" value="Ran-GTPase activating protein 1 (RanGAP1), C-terminal domain"/>
    <property type="match status" value="1"/>
</dbReference>
<dbReference type="Pfam" id="PF13855">
    <property type="entry name" value="LRR_8"/>
    <property type="match status" value="5"/>
</dbReference>
<dbReference type="SMART" id="SM00369">
    <property type="entry name" value="LRR_TYP"/>
    <property type="match status" value="18"/>
</dbReference>
<feature type="domain" description="LRRCT" evidence="7">
    <location>
        <begin position="928"/>
        <end position="976"/>
    </location>
</feature>
<evidence type="ECO:0000256" key="5">
    <source>
        <dbReference type="SAM" id="MobiDB-lite"/>
    </source>
</evidence>
<dbReference type="SUPFAM" id="SSF52058">
    <property type="entry name" value="L domain-like"/>
    <property type="match status" value="2"/>
</dbReference>
<feature type="compositionally biased region" description="Acidic residues" evidence="5">
    <location>
        <begin position="408"/>
        <end position="433"/>
    </location>
</feature>
<sequence length="1365" mass="148376">MERVMGHWNGLSRAVAESLSLKVLKGRLDVALSAMVDILVSSQSGLVRTFPVEELAVKRPLLLNSGKSRKMASEDITKLAESLAKTKVGGGQLSFKGQSLKLNTAEDAEEVIKQIEEFDGLEALRLEGNTVGVEAAKVIAKALEKKCELKISLGDALITAGAQLVELDLSDNAFGPDGVRGFEALLKSPACYTLQELKLNNCGMGIGGGKILAAALKECHRKSSAQGKPLSLKIFVAGRNRLENDGATALAEAFGIIGTLEEVHMPQNGINHPGITALAQAFAINPLLKVINLNDNTFTEKGAVAMAETLKALRQIEVINFGDCLVRSKGAVAIADAVKEGLHKLKELNLSFCEIKRDAALTVAEAIEDKAELEKLDLNGNCLGEEVCEQLHEILQGFNMAAVLGSLSDDEGEEDDDEEEEDEEEEEEEEEEQQQLKERGEEEQESLTPKKIIDSQASTPVQSPPVDVATFLAFPSPEKLLRLGPKCSVLIAQQTDTSDVEKVVATLLRISSVFKDEAPVKTAVHETTDALMKKAFSSTTFNSDMFITNLLVHMGLLKSEEKIKAVPSLYGILMTLNHMVQQDYFPKSLAPVLSAFVTKLRIRQLQASDHMLYQLNKCTSSSIISQVLSDMRLSWGFLWLAAALGGAAAAPCPARCVCDNFRAHVLCLNGSLVAIPDTIPELTKKLDLRGNSFTVIPARAFLATPYLTHLDLQHCKVERLEEGAFRGLGRLVYLNLASNSIALLYQESLDGLSSLQQLILEGNRIEEIQPGAFGHLGSLTVLDLRANALVYLPDMVFQGLQVLRWLRLSHNALHVLGNEAFAALPALRRLSLDHNELQALPGEALARLDGATRLDLGHNPITYVAEEALAMASLRHLFLDHASLQDVAPDAFARSPQLRMLDLRENQLQGLPPLAGAGGLARVSLDGNPLLCSCLLRPFHNWLARARVQAEGACAAPPALRGRSLDSLKPPEMRCRRLRPPPSPITPSERPRAAGSGRCPRGCICSPDFHHGSCENRDLQEIPRDFPGDTRLLDLRRNTFRTVPPDAFPGLKELVSLHLQSCGIRALQPGALRGLESLVYLYLTNNSLSTLAAAAFEGAPQLAYLDLDHNAFSRVPVGAFQFLPSLISLHLQHNTITELAEGDLAGAKGLRWLYLAGNAIRHIAPAALAPTKMLEKLQLEGNHLVEVPTAALRGLPALSELKLSQNPIKRMGDGVFLPLASSLQHLYLDNMGLEQIAPRAFAGLGPKIRSLYLESNKMRNIPNMSNFTGLEILNLQDVPFHCDCQLLPLHRWINTLNLRVGATCESPAEARGLKVKLSTTFQTCPGWGRGEAGEANPGKTTAASKASKKKRSEKSPVRGFSKSRV</sequence>
<feature type="region of interest" description="Disordered" evidence="5">
    <location>
        <begin position="1327"/>
        <end position="1365"/>
    </location>
</feature>
<dbReference type="InterPro" id="IPR000483">
    <property type="entry name" value="Cys-rich_flank_reg_C"/>
</dbReference>
<dbReference type="InterPro" id="IPR001611">
    <property type="entry name" value="Leu-rich_rpt"/>
</dbReference>
<dbReference type="InterPro" id="IPR000372">
    <property type="entry name" value="LRRNT"/>
</dbReference>
<dbReference type="PANTHER" id="PTHR24113">
    <property type="entry name" value="RAN GTPASE-ACTIVATING PROTEIN 1"/>
    <property type="match status" value="1"/>
</dbReference>
<dbReference type="InterPro" id="IPR032675">
    <property type="entry name" value="LRR_dom_sf"/>
</dbReference>
<dbReference type="Gene3D" id="3.80.10.10">
    <property type="entry name" value="Ribonuclease Inhibitor"/>
    <property type="match status" value="4"/>
</dbReference>
<evidence type="ECO:0000256" key="2">
    <source>
        <dbReference type="ARBA" id="ARBA00022614"/>
    </source>
</evidence>
<dbReference type="InterPro" id="IPR003591">
    <property type="entry name" value="Leu-rich_rpt_typical-subtyp"/>
</dbReference>
<feature type="region of interest" description="Disordered" evidence="5">
    <location>
        <begin position="972"/>
        <end position="998"/>
    </location>
</feature>
<protein>
    <submittedName>
        <fullName evidence="8">Chondroadherin-like protein</fullName>
    </submittedName>
</protein>
<keyword evidence="2" id="KW-0433">Leucine-rich repeat</keyword>
<accession>A0ABQ9DUA8</accession>
<keyword evidence="1" id="KW-0343">GTPase activation</keyword>
<dbReference type="SMART" id="SM00364">
    <property type="entry name" value="LRR_BAC"/>
    <property type="match status" value="7"/>
</dbReference>
<dbReference type="PROSITE" id="PS51450">
    <property type="entry name" value="LRR"/>
    <property type="match status" value="1"/>
</dbReference>
<evidence type="ECO:0000259" key="7">
    <source>
        <dbReference type="SMART" id="SM00082"/>
    </source>
</evidence>
<evidence type="ECO:0000313" key="9">
    <source>
        <dbReference type="Proteomes" id="UP001145742"/>
    </source>
</evidence>
<evidence type="ECO:0000256" key="1">
    <source>
        <dbReference type="ARBA" id="ARBA00022468"/>
    </source>
</evidence>
<dbReference type="PANTHER" id="PTHR24113:SF12">
    <property type="entry name" value="RAN GTPASE-ACTIVATING PROTEIN 1"/>
    <property type="match status" value="1"/>
</dbReference>
<feature type="domain" description="LRRNT" evidence="6">
    <location>
        <begin position="998"/>
        <end position="1032"/>
    </location>
</feature>
<reference evidence="8" key="1">
    <citation type="submission" date="2019-10" db="EMBL/GenBank/DDBJ databases">
        <authorList>
            <person name="Soares A.E.R."/>
            <person name="Aleixo A."/>
            <person name="Schneider P."/>
            <person name="Miyaki C.Y."/>
            <person name="Schneider M.P."/>
            <person name="Mello C."/>
            <person name="Vasconcelos A.T.R."/>
        </authorList>
    </citation>
    <scope>NUCLEOTIDE SEQUENCE</scope>
    <source>
        <tissue evidence="8">Muscle</tissue>
    </source>
</reference>
<keyword evidence="9" id="KW-1185">Reference proteome</keyword>
<dbReference type="SMART" id="SM00368">
    <property type="entry name" value="LRR_RI"/>
    <property type="match status" value="11"/>
</dbReference>
<evidence type="ECO:0000256" key="4">
    <source>
        <dbReference type="ARBA" id="ARBA00022737"/>
    </source>
</evidence>
<gene>
    <name evidence="8" type="ORF">WISP_21338</name>
</gene>
<keyword evidence="4" id="KW-0677">Repeat</keyword>
<organism evidence="8 9">
    <name type="scientific">Willisornis vidua</name>
    <name type="common">Xingu scale-backed antbird</name>
    <dbReference type="NCBI Taxonomy" id="1566151"/>
    <lineage>
        <taxon>Eukaryota</taxon>
        <taxon>Metazoa</taxon>
        <taxon>Chordata</taxon>
        <taxon>Craniata</taxon>
        <taxon>Vertebrata</taxon>
        <taxon>Euteleostomi</taxon>
        <taxon>Archelosauria</taxon>
        <taxon>Archosauria</taxon>
        <taxon>Dinosauria</taxon>
        <taxon>Saurischia</taxon>
        <taxon>Theropoda</taxon>
        <taxon>Coelurosauria</taxon>
        <taxon>Aves</taxon>
        <taxon>Neognathae</taxon>
        <taxon>Neoaves</taxon>
        <taxon>Telluraves</taxon>
        <taxon>Australaves</taxon>
        <taxon>Passeriformes</taxon>
        <taxon>Thamnophilidae</taxon>
        <taxon>Willisornis</taxon>
    </lineage>
</organism>
<feature type="region of interest" description="Disordered" evidence="5">
    <location>
        <begin position="408"/>
        <end position="461"/>
    </location>
</feature>
<dbReference type="SMART" id="SM00082">
    <property type="entry name" value="LRRCT"/>
    <property type="match status" value="2"/>
</dbReference>